<dbReference type="GeneID" id="77944369"/>
<organism evidence="1 2">
    <name type="scientific">Burkholderia phage BgManors32</name>
    <dbReference type="NCBI Taxonomy" id="2894335"/>
    <lineage>
        <taxon>Viruses</taxon>
        <taxon>Duplodnaviria</taxon>
        <taxon>Heunggongvirae</taxon>
        <taxon>Uroviricota</taxon>
        <taxon>Caudoviricetes</taxon>
        <taxon>Bigmanorsvirus</taxon>
        <taxon>Bigmanorsvirus bgmanors32</taxon>
    </lineage>
</organism>
<sequence>MRVLPGGEDWLLAPVHAEMCKYESLINGVLGLEDIALMNDSLAVRADNEAAARRRQERKHG</sequence>
<evidence type="ECO:0000313" key="2">
    <source>
        <dbReference type="Proteomes" id="UP000828188"/>
    </source>
</evidence>
<evidence type="ECO:0000313" key="1">
    <source>
        <dbReference type="EMBL" id="UEW68624.1"/>
    </source>
</evidence>
<protein>
    <submittedName>
        <fullName evidence="1">Uncharacterized protein</fullName>
    </submittedName>
</protein>
<dbReference type="Proteomes" id="UP000828188">
    <property type="component" value="Segment"/>
</dbReference>
<dbReference type="KEGG" id="vg:77944369"/>
<accession>A0AAE8YJI1</accession>
<name>A0AAE8YJI1_9CAUD</name>
<dbReference type="InterPro" id="IPR054182">
    <property type="entry name" value="DUF6889"/>
</dbReference>
<dbReference type="EMBL" id="OK665842">
    <property type="protein sequence ID" value="UEW68624.1"/>
    <property type="molecule type" value="Genomic_DNA"/>
</dbReference>
<dbReference type="Pfam" id="PF21829">
    <property type="entry name" value="DUF6889"/>
    <property type="match status" value="1"/>
</dbReference>
<keyword evidence="2" id="KW-1185">Reference proteome</keyword>
<proteinExistence type="predicted"/>
<dbReference type="RefSeq" id="YP_010668226.1">
    <property type="nucleotide sequence ID" value="NC_070955.1"/>
</dbReference>
<reference evidence="1" key="1">
    <citation type="submission" date="2021-10" db="EMBL/GenBank/DDBJ databases">
        <authorList>
            <person name="Gelman D."/>
            <person name="Alkalay-Oren S."/>
            <person name="Coppenhagen-Glazer S."/>
            <person name="Hazan R."/>
        </authorList>
    </citation>
    <scope>NUCLEOTIDE SEQUENCE</scope>
</reference>